<dbReference type="InterPro" id="IPR000471">
    <property type="entry name" value="Interferon_alpha/beta/delta"/>
</dbReference>
<dbReference type="EMBL" id="VXAY01007653">
    <property type="protein sequence ID" value="NXM37259.1"/>
    <property type="molecule type" value="Genomic_DNA"/>
</dbReference>
<keyword evidence="12" id="KW-1185">Reference proteome</keyword>
<proteinExistence type="inferred from homology"/>
<dbReference type="GO" id="GO:0051607">
    <property type="term" value="P:defense response to virus"/>
    <property type="evidence" value="ECO:0007669"/>
    <property type="project" value="UniProtKB-KW"/>
</dbReference>
<evidence type="ECO:0000256" key="4">
    <source>
        <dbReference type="ARBA" id="ARBA00022514"/>
    </source>
</evidence>
<reference evidence="11 12" key="1">
    <citation type="submission" date="2019-09" db="EMBL/GenBank/DDBJ databases">
        <title>Bird 10,000 Genomes (B10K) Project - Family phase.</title>
        <authorList>
            <person name="Zhang G."/>
        </authorList>
    </citation>
    <scope>NUCLEOTIDE SEQUENCE [LARGE SCALE GENOMIC DNA]</scope>
    <source>
        <strain evidence="11">B10K-DU-002-07</strain>
        <tissue evidence="11">Muscle</tissue>
    </source>
</reference>
<comment type="subcellular location">
    <subcellularLocation>
        <location evidence="2">Secreted</location>
    </subcellularLocation>
</comment>
<evidence type="ECO:0000256" key="8">
    <source>
        <dbReference type="ARBA" id="ARBA00023157"/>
    </source>
</evidence>
<dbReference type="PANTHER" id="PTHR11691:SF73">
    <property type="entry name" value="INTERFERON BETA"/>
    <property type="match status" value="1"/>
</dbReference>
<protein>
    <submittedName>
        <fullName evidence="11">IFN protein</fullName>
    </submittedName>
</protein>
<dbReference type="Gene3D" id="1.20.1250.10">
    <property type="match status" value="1"/>
</dbReference>
<evidence type="ECO:0000256" key="10">
    <source>
        <dbReference type="SAM" id="SignalP"/>
    </source>
</evidence>
<dbReference type="Pfam" id="PF00143">
    <property type="entry name" value="Interferon"/>
    <property type="match status" value="1"/>
</dbReference>
<dbReference type="Proteomes" id="UP000564466">
    <property type="component" value="Unassembled WGS sequence"/>
</dbReference>
<evidence type="ECO:0000256" key="6">
    <source>
        <dbReference type="ARBA" id="ARBA00022729"/>
    </source>
</evidence>
<dbReference type="AlphaFoldDB" id="A0A7L1A9J2"/>
<evidence type="ECO:0000256" key="3">
    <source>
        <dbReference type="ARBA" id="ARBA00011033"/>
    </source>
</evidence>
<keyword evidence="8" id="KW-1015">Disulfide bond</keyword>
<evidence type="ECO:0000313" key="12">
    <source>
        <dbReference type="Proteomes" id="UP000564466"/>
    </source>
</evidence>
<dbReference type="GO" id="GO:0005126">
    <property type="term" value="F:cytokine receptor binding"/>
    <property type="evidence" value="ECO:0007669"/>
    <property type="project" value="InterPro"/>
</dbReference>
<organism evidence="11 12">
    <name type="scientific">Oxyruncus cristatus</name>
    <name type="common">sharpbill</name>
    <dbReference type="NCBI Taxonomy" id="114331"/>
    <lineage>
        <taxon>Eukaryota</taxon>
        <taxon>Metazoa</taxon>
        <taxon>Chordata</taxon>
        <taxon>Craniata</taxon>
        <taxon>Vertebrata</taxon>
        <taxon>Euteleostomi</taxon>
        <taxon>Archelosauria</taxon>
        <taxon>Archosauria</taxon>
        <taxon>Dinosauria</taxon>
        <taxon>Saurischia</taxon>
        <taxon>Theropoda</taxon>
        <taxon>Coelurosauria</taxon>
        <taxon>Aves</taxon>
        <taxon>Neognathae</taxon>
        <taxon>Neoaves</taxon>
        <taxon>Telluraves</taxon>
        <taxon>Australaves</taxon>
        <taxon>Passeriformes</taxon>
        <taxon>Cotingidae</taxon>
        <taxon>Oxyruncus</taxon>
    </lineage>
</organism>
<name>A0A7L1A9J2_9PASS</name>
<dbReference type="InterPro" id="IPR009079">
    <property type="entry name" value="4_helix_cytokine-like_core"/>
</dbReference>
<feature type="non-terminal residue" evidence="11">
    <location>
        <position position="190"/>
    </location>
</feature>
<evidence type="ECO:0000256" key="9">
    <source>
        <dbReference type="RuleBase" id="RU000436"/>
    </source>
</evidence>
<dbReference type="GO" id="GO:0005615">
    <property type="term" value="C:extracellular space"/>
    <property type="evidence" value="ECO:0007669"/>
    <property type="project" value="UniProtKB-KW"/>
</dbReference>
<feature type="non-terminal residue" evidence="11">
    <location>
        <position position="1"/>
    </location>
</feature>
<dbReference type="PROSITE" id="PS00252">
    <property type="entry name" value="INTERFERON_A_B_D"/>
    <property type="match status" value="1"/>
</dbReference>
<evidence type="ECO:0000256" key="1">
    <source>
        <dbReference type="ARBA" id="ARBA00002718"/>
    </source>
</evidence>
<dbReference type="GO" id="GO:0005125">
    <property type="term" value="F:cytokine activity"/>
    <property type="evidence" value="ECO:0007669"/>
    <property type="project" value="UniProtKB-KW"/>
</dbReference>
<comment type="caution">
    <text evidence="11">The sequence shown here is derived from an EMBL/GenBank/DDBJ whole genome shotgun (WGS) entry which is preliminary data.</text>
</comment>
<accession>A0A7L1A9J2</accession>
<dbReference type="PANTHER" id="PTHR11691">
    <property type="entry name" value="TYPE I INTERFERON"/>
    <property type="match status" value="1"/>
</dbReference>
<feature type="chain" id="PRO_5029676487" evidence="10">
    <location>
        <begin position="31"/>
        <end position="190"/>
    </location>
</feature>
<dbReference type="GO" id="GO:0006955">
    <property type="term" value="P:immune response"/>
    <property type="evidence" value="ECO:0007669"/>
    <property type="project" value="UniProtKB-ARBA"/>
</dbReference>
<comment type="function">
    <text evidence="1">Has antiviral activities.</text>
</comment>
<comment type="similarity">
    <text evidence="3 9">Belongs to the alpha/beta interferon family.</text>
</comment>
<evidence type="ECO:0000256" key="5">
    <source>
        <dbReference type="ARBA" id="ARBA00022525"/>
    </source>
</evidence>
<dbReference type="SMART" id="SM00076">
    <property type="entry name" value="IFabd"/>
    <property type="match status" value="1"/>
</dbReference>
<evidence type="ECO:0000256" key="7">
    <source>
        <dbReference type="ARBA" id="ARBA00023118"/>
    </source>
</evidence>
<keyword evidence="4 9" id="KW-0202">Cytokine</keyword>
<keyword evidence="5" id="KW-0964">Secreted</keyword>
<keyword evidence="7 9" id="KW-0051">Antiviral defense</keyword>
<feature type="signal peptide" evidence="10">
    <location>
        <begin position="1"/>
        <end position="30"/>
    </location>
</feature>
<sequence length="190" mass="22181">MAALTTPQPRLRHGAPALLLLLTALTAALACQHLWTHHDTFPWEQLQLLHDMAPNSTHTCQFQHQPPFFPDSLRHTNLNPQQAAATALRILHHLFHTLSTNSTSQHWHAQPRHRLLNQLQHYIHRLEQCRPDNARLFKGPRNPLTTINKYFTDIHLFLHAHNHSACAWEHVRLEARPSFHHLHNLTRTMR</sequence>
<gene>
    <name evidence="11" type="primary">Ifn_0</name>
    <name evidence="11" type="ORF">OXYCRI_R00844</name>
</gene>
<keyword evidence="6 10" id="KW-0732">Signal</keyword>
<dbReference type="SUPFAM" id="SSF47266">
    <property type="entry name" value="4-helical cytokines"/>
    <property type="match status" value="1"/>
</dbReference>
<evidence type="ECO:0000256" key="2">
    <source>
        <dbReference type="ARBA" id="ARBA00004613"/>
    </source>
</evidence>
<evidence type="ECO:0000313" key="11">
    <source>
        <dbReference type="EMBL" id="NXM37259.1"/>
    </source>
</evidence>